<feature type="signal peptide" evidence="2">
    <location>
        <begin position="1"/>
        <end position="22"/>
    </location>
</feature>
<dbReference type="Pfam" id="PF01108">
    <property type="entry name" value="Tissue_fac"/>
    <property type="match status" value="1"/>
</dbReference>
<protein>
    <submittedName>
        <fullName evidence="4">Cytokine receptor family member B13</fullName>
    </submittedName>
</protein>
<keyword evidence="2" id="KW-0732">Signal</keyword>
<dbReference type="PANTHER" id="PTHR20859">
    <property type="entry name" value="INTERFERON/INTERLEUKIN RECEPTOR"/>
    <property type="match status" value="1"/>
</dbReference>
<feature type="transmembrane region" description="Helical" evidence="1">
    <location>
        <begin position="230"/>
        <end position="253"/>
    </location>
</feature>
<reference evidence="4" key="1">
    <citation type="journal article" date="2016" name="Dev. Comp. Immunol.">
        <title>Bioinformatics analysis of organizational and expressional characterizations of the IFNs, IRFs and CRFBs in grass carp Ctenopharyngodon idella.</title>
        <authorList>
            <person name="Liao Z."/>
            <person name="Wan Q."/>
            <person name="Su J."/>
        </authorList>
    </citation>
    <scope>NUCLEOTIDE SEQUENCE</scope>
</reference>
<dbReference type="GO" id="GO:0005886">
    <property type="term" value="C:plasma membrane"/>
    <property type="evidence" value="ECO:0007669"/>
    <property type="project" value="TreeGrafter"/>
</dbReference>
<accession>A0A144LKW1</accession>
<keyword evidence="1" id="KW-0812">Transmembrane</keyword>
<dbReference type="InterPro" id="IPR013783">
    <property type="entry name" value="Ig-like_fold"/>
</dbReference>
<evidence type="ECO:0000313" key="4">
    <source>
        <dbReference type="EMBL" id="AMT92202.1"/>
    </source>
</evidence>
<sequence length="379" mass="42308">MSVDPLFKLGVIYALLCQCIFGFVPSATNVSVVCHNFVNVLYWNYSHPAEQLEFSVLVRPYYGDSQTVDTSQTYLDISDYSNDAGDDYFVAVTAQVGQEKSESASIKFTYSIDYYDEKKHTYKCSMDFPAVNTSVHKDVIEVSFQHPYLLYEEEILNNEFKYTITHDQKKSSYSCFADEDLCTTKIPLNQSVAGQCVELKFEGKIDAIPTYTYRDVCVPPVTPETDHTEIIAALLGGAFVLLFITVGVVWVLCKKWKKIPKIPEVLRSIIPGQSPTALLSQSEQPAISQTTSVTHQPLLNEDSYGSTPNSPDEEGCEIITTDLADTDVYEPKFLAREDSDVESTVIEPSGYNSPKCLEIEIEIGPEDFAEGYGPRPAVI</sequence>
<evidence type="ECO:0000259" key="3">
    <source>
        <dbReference type="Pfam" id="PF01108"/>
    </source>
</evidence>
<gene>
    <name evidence="4" type="primary">CRFB13</name>
</gene>
<dbReference type="InterPro" id="IPR036116">
    <property type="entry name" value="FN3_sf"/>
</dbReference>
<proteinExistence type="evidence at transcript level"/>
<feature type="chain" id="PRO_5007517197" evidence="2">
    <location>
        <begin position="23"/>
        <end position="379"/>
    </location>
</feature>
<dbReference type="AlphaFoldDB" id="A0A144LKW1"/>
<name>A0A144LKW1_CTEID</name>
<keyword evidence="1" id="KW-1133">Transmembrane helix</keyword>
<keyword evidence="1" id="KW-0472">Membrane</keyword>
<evidence type="ECO:0000256" key="2">
    <source>
        <dbReference type="SAM" id="SignalP"/>
    </source>
</evidence>
<dbReference type="InterPro" id="IPR003961">
    <property type="entry name" value="FN3_dom"/>
</dbReference>
<evidence type="ECO:0000256" key="1">
    <source>
        <dbReference type="SAM" id="Phobius"/>
    </source>
</evidence>
<dbReference type="InterPro" id="IPR050650">
    <property type="entry name" value="Type-II_Cytokine-TF_Rcpt"/>
</dbReference>
<dbReference type="Gene3D" id="2.60.40.10">
    <property type="entry name" value="Immunoglobulins"/>
    <property type="match status" value="1"/>
</dbReference>
<dbReference type="PANTHER" id="PTHR20859:SF87">
    <property type="entry name" value="CYTOKINE RECEPTOR FAMILY MEMBER B13-RELATED"/>
    <property type="match status" value="1"/>
</dbReference>
<dbReference type="SUPFAM" id="SSF49265">
    <property type="entry name" value="Fibronectin type III"/>
    <property type="match status" value="1"/>
</dbReference>
<feature type="domain" description="Fibronectin type-III" evidence="3">
    <location>
        <begin position="19"/>
        <end position="102"/>
    </location>
</feature>
<organism evidence="4">
    <name type="scientific">Ctenopharyngodon idella</name>
    <name type="common">Grass carp</name>
    <name type="synonym">Leuciscus idella</name>
    <dbReference type="NCBI Taxonomy" id="7959"/>
    <lineage>
        <taxon>Eukaryota</taxon>
        <taxon>Metazoa</taxon>
        <taxon>Chordata</taxon>
        <taxon>Craniata</taxon>
        <taxon>Vertebrata</taxon>
        <taxon>Euteleostomi</taxon>
        <taxon>Actinopterygii</taxon>
        <taxon>Neopterygii</taxon>
        <taxon>Teleostei</taxon>
        <taxon>Ostariophysi</taxon>
        <taxon>Cypriniformes</taxon>
        <taxon>Xenocyprididae</taxon>
        <taxon>Xenocypridinae</taxon>
        <taxon>Ctenopharyngodon</taxon>
    </lineage>
</organism>
<dbReference type="GO" id="GO:0004896">
    <property type="term" value="F:cytokine receptor activity"/>
    <property type="evidence" value="ECO:0007669"/>
    <property type="project" value="TreeGrafter"/>
</dbReference>
<dbReference type="EMBL" id="KU193790">
    <property type="protein sequence ID" value="AMT92202.1"/>
    <property type="molecule type" value="mRNA"/>
</dbReference>
<keyword evidence="4" id="KW-0675">Receptor</keyword>